<name>A0ABX4VEK7_9ENTR</name>
<gene>
    <name evidence="1" type="ORF">C1167_00880</name>
</gene>
<reference evidence="1 2" key="1">
    <citation type="submission" date="2018-01" db="EMBL/GenBank/DDBJ databases">
        <title>Multi-drug resistant Enterobacter species isolated from the International Space Station and comparative genomic analyses with human pathogenic strains.</title>
        <authorList>
            <person name="Singh N.K."/>
            <person name="Bezdan D."/>
            <person name="McIntyre A."/>
            <person name="Sielaff A.C."/>
            <person name="Wheeler K."/>
            <person name="Mason C."/>
            <person name="Venkateswaran K."/>
        </authorList>
    </citation>
    <scope>NUCLEOTIDE SEQUENCE [LARGE SCALE GENOMIC DNA]</scope>
    <source>
        <strain evidence="1 2">IF2SW-P2</strain>
    </source>
</reference>
<proteinExistence type="predicted"/>
<comment type="caution">
    <text evidence="1">The sequence shown here is derived from an EMBL/GenBank/DDBJ whole genome shotgun (WGS) entry which is preliminary data.</text>
</comment>
<protein>
    <submittedName>
        <fullName evidence="1">Uncharacterized protein</fullName>
    </submittedName>
</protein>
<evidence type="ECO:0000313" key="1">
    <source>
        <dbReference type="EMBL" id="PNF66571.1"/>
    </source>
</evidence>
<organism evidence="1 2">
    <name type="scientific">Enterobacter bugandensis</name>
    <dbReference type="NCBI Taxonomy" id="881260"/>
    <lineage>
        <taxon>Bacteria</taxon>
        <taxon>Pseudomonadati</taxon>
        <taxon>Pseudomonadota</taxon>
        <taxon>Gammaproteobacteria</taxon>
        <taxon>Enterobacterales</taxon>
        <taxon>Enterobacteriaceae</taxon>
        <taxon>Enterobacter</taxon>
    </lineage>
</organism>
<dbReference type="EMBL" id="POUR01000001">
    <property type="protein sequence ID" value="PNF66571.1"/>
    <property type="molecule type" value="Genomic_DNA"/>
</dbReference>
<dbReference type="Proteomes" id="UP000236063">
    <property type="component" value="Unassembled WGS sequence"/>
</dbReference>
<keyword evidence="2" id="KW-1185">Reference proteome</keyword>
<sequence length="86" mass="9825">MYDAADRGVCGECPIVLSFGRPVFSFSFEAISRLNKLNHIINTETKEVSHCASKMARWEAGGRKQFLHVAREWMMSEVQIYLPGFK</sequence>
<accession>A0ABX4VEK7</accession>
<evidence type="ECO:0000313" key="2">
    <source>
        <dbReference type="Proteomes" id="UP000236063"/>
    </source>
</evidence>